<dbReference type="RefSeq" id="XP_023688980.1">
    <property type="nucleotide sequence ID" value="XM_023833212.2"/>
</dbReference>
<dbReference type="SUPFAM" id="SSF47162">
    <property type="entry name" value="Apolipoprotein"/>
    <property type="match status" value="1"/>
</dbReference>
<dbReference type="GO" id="GO:0042627">
    <property type="term" value="C:chylomicron"/>
    <property type="evidence" value="ECO:0007669"/>
    <property type="project" value="UniProtKB-UniRule"/>
</dbReference>
<comment type="subcellular location">
    <subcellularLocation>
        <location evidence="1 14">Secreted</location>
    </subcellularLocation>
</comment>
<dbReference type="AlphaFoldDB" id="A0A3B3QTH2"/>
<keyword evidence="4 14" id="KW-0813">Transport</keyword>
<feature type="signal peptide" evidence="15">
    <location>
        <begin position="1"/>
        <end position="20"/>
    </location>
</feature>
<evidence type="ECO:0000256" key="1">
    <source>
        <dbReference type="ARBA" id="ARBA00004613"/>
    </source>
</evidence>
<dbReference type="OrthoDB" id="9881800at2759"/>
<sequence>MNKLLAIAVLVAVISYDAECLRIIREVPEETGTAVTDTLWSYWDNTVQTANGWMEQVKGWKLDEKAKDMYDDTTKAVTTYGAILQDQVYHLFYTH</sequence>
<dbReference type="Proteomes" id="UP000261540">
    <property type="component" value="Unplaced"/>
</dbReference>
<keyword evidence="17" id="KW-1185">Reference proteome</keyword>
<keyword evidence="6 14" id="KW-0964">Secreted</keyword>
<evidence type="ECO:0000256" key="3">
    <source>
        <dbReference type="ARBA" id="ARBA00013947"/>
    </source>
</evidence>
<keyword evidence="5 14" id="KW-0162">Chylomicron</keyword>
<evidence type="ECO:0000256" key="13">
    <source>
        <dbReference type="ARBA" id="ARBA00031176"/>
    </source>
</evidence>
<evidence type="ECO:0000256" key="4">
    <source>
        <dbReference type="ARBA" id="ARBA00022448"/>
    </source>
</evidence>
<dbReference type="Gene3D" id="1.10.1440.10">
    <property type="entry name" value="Apolipoprotein C-II"/>
    <property type="match status" value="1"/>
</dbReference>
<dbReference type="GeneTree" id="ENSGT00940000172196"/>
<keyword evidence="11 14" id="KW-0443">Lipid metabolism</keyword>
<accession>A0A3B3QTH2</accession>
<reference evidence="16" key="2">
    <citation type="submission" date="2025-09" db="UniProtKB">
        <authorList>
            <consortium name="Ensembl"/>
        </authorList>
    </citation>
    <scope>IDENTIFICATION</scope>
</reference>
<dbReference type="GO" id="GO:0034364">
    <property type="term" value="C:high-density lipoprotein particle"/>
    <property type="evidence" value="ECO:0007669"/>
    <property type="project" value="UniProtKB-KW"/>
</dbReference>
<dbReference type="PANTHER" id="PTHR16566:SF0">
    <property type="entry name" value="APOLIPOPROTEIN C-II"/>
    <property type="match status" value="1"/>
</dbReference>
<evidence type="ECO:0000256" key="12">
    <source>
        <dbReference type="ARBA" id="ARBA00023313"/>
    </source>
</evidence>
<keyword evidence="14 15" id="KW-0732">Signal</keyword>
<evidence type="ECO:0000256" key="9">
    <source>
        <dbReference type="ARBA" id="ARBA00022963"/>
    </source>
</evidence>
<evidence type="ECO:0000256" key="8">
    <source>
        <dbReference type="ARBA" id="ARBA00022850"/>
    </source>
</evidence>
<dbReference type="GO" id="GO:0016042">
    <property type="term" value="P:lipid catabolic process"/>
    <property type="evidence" value="ECO:0007669"/>
    <property type="project" value="UniProtKB-UniRule"/>
</dbReference>
<evidence type="ECO:0000256" key="2">
    <source>
        <dbReference type="ARBA" id="ARBA00007221"/>
    </source>
</evidence>
<dbReference type="GO" id="GO:0006869">
    <property type="term" value="P:lipid transport"/>
    <property type="evidence" value="ECO:0007669"/>
    <property type="project" value="UniProtKB-UniRule"/>
</dbReference>
<dbReference type="GO" id="GO:0043274">
    <property type="term" value="F:phospholipase binding"/>
    <property type="evidence" value="ECO:0007669"/>
    <property type="project" value="TreeGrafter"/>
</dbReference>
<name>A0A3B3QTH2_9TELE</name>
<keyword evidence="9 14" id="KW-0442">Lipid degradation</keyword>
<dbReference type="GO" id="GO:0034361">
    <property type="term" value="C:very-low-density lipoprotein particle"/>
    <property type="evidence" value="ECO:0007669"/>
    <property type="project" value="UniProtKB-UniRule"/>
</dbReference>
<keyword evidence="7 14" id="KW-0427">LDL</keyword>
<organism evidence="16 17">
    <name type="scientific">Paramormyrops kingsleyae</name>
    <dbReference type="NCBI Taxonomy" id="1676925"/>
    <lineage>
        <taxon>Eukaryota</taxon>
        <taxon>Metazoa</taxon>
        <taxon>Chordata</taxon>
        <taxon>Craniata</taxon>
        <taxon>Vertebrata</taxon>
        <taxon>Euteleostomi</taxon>
        <taxon>Actinopterygii</taxon>
        <taxon>Neopterygii</taxon>
        <taxon>Teleostei</taxon>
        <taxon>Osteoglossocephala</taxon>
        <taxon>Osteoglossomorpha</taxon>
        <taxon>Osteoglossiformes</taxon>
        <taxon>Mormyridae</taxon>
        <taxon>Paramormyrops</taxon>
    </lineage>
</organism>
<reference evidence="16" key="1">
    <citation type="submission" date="2025-08" db="UniProtKB">
        <authorList>
            <consortium name="Ensembl"/>
        </authorList>
    </citation>
    <scope>IDENTIFICATION</scope>
</reference>
<evidence type="ECO:0000313" key="17">
    <source>
        <dbReference type="Proteomes" id="UP000261540"/>
    </source>
</evidence>
<dbReference type="Ensembl" id="ENSPKIT00000033280.1">
    <property type="protein sequence ID" value="ENSPKIP00000009179.1"/>
    <property type="gene ID" value="ENSPKIG00000024383.1"/>
</dbReference>
<evidence type="ECO:0000256" key="15">
    <source>
        <dbReference type="SAM" id="SignalP"/>
    </source>
</evidence>
<comment type="similarity">
    <text evidence="2 14">Belongs to the apolipoprotein C2 family.</text>
</comment>
<comment type="function">
    <text evidence="14">Component of chylomicrons, very low-density lipoproteins (VLDL), low-density lipoproteins (LDL), and high-density lipoproteins (HDL) in plasma. Plays an important role in lipoprotein metabolism as an activator of lipoprotein lipase.</text>
</comment>
<dbReference type="GeneID" id="111854819"/>
<dbReference type="InterPro" id="IPR023121">
    <property type="entry name" value="ApoC-II_dom_sf"/>
</dbReference>
<feature type="chain" id="PRO_5017221071" description="Apolipoprotein C-II" evidence="15">
    <location>
        <begin position="21"/>
        <end position="95"/>
    </location>
</feature>
<evidence type="ECO:0000256" key="10">
    <source>
        <dbReference type="ARBA" id="ARBA00023055"/>
    </source>
</evidence>
<protein>
    <recommendedName>
        <fullName evidence="3 14">Apolipoprotein C-II</fullName>
        <shortName evidence="14">Apo-CII</shortName>
        <shortName evidence="14">ApoC-II</shortName>
    </recommendedName>
    <alternativeName>
        <fullName evidence="13 14">Apolipoprotein C2</fullName>
    </alternativeName>
</protein>
<dbReference type="CTD" id="344"/>
<proteinExistence type="inferred from homology"/>
<evidence type="ECO:0000256" key="14">
    <source>
        <dbReference type="RuleBase" id="RU368054"/>
    </source>
</evidence>
<dbReference type="PANTHER" id="PTHR16566">
    <property type="entry name" value="APOLIPOPROTEIN C-II"/>
    <property type="match status" value="1"/>
</dbReference>
<evidence type="ECO:0000256" key="7">
    <source>
        <dbReference type="ARBA" id="ARBA00022710"/>
    </source>
</evidence>
<keyword evidence="8 14" id="KW-0345">HDL</keyword>
<dbReference type="GO" id="GO:0016004">
    <property type="term" value="F:phospholipase activator activity"/>
    <property type="evidence" value="ECO:0007669"/>
    <property type="project" value="TreeGrafter"/>
</dbReference>
<dbReference type="GO" id="GO:0060697">
    <property type="term" value="P:positive regulation of phospholipid catabolic process"/>
    <property type="evidence" value="ECO:0007669"/>
    <property type="project" value="TreeGrafter"/>
</dbReference>
<evidence type="ECO:0000256" key="11">
    <source>
        <dbReference type="ARBA" id="ARBA00023098"/>
    </source>
</evidence>
<keyword evidence="10 14" id="KW-0445">Lipid transport</keyword>
<keyword evidence="12 14" id="KW-0850">VLDL</keyword>
<evidence type="ECO:0000313" key="16">
    <source>
        <dbReference type="Ensembl" id="ENSPKIP00000009179.1"/>
    </source>
</evidence>
<dbReference type="GO" id="GO:0034362">
    <property type="term" value="C:low-density lipoprotein particle"/>
    <property type="evidence" value="ECO:0007669"/>
    <property type="project" value="UniProtKB-UniRule"/>
</dbReference>
<dbReference type="Pfam" id="PF05355">
    <property type="entry name" value="Apo-CII"/>
    <property type="match status" value="1"/>
</dbReference>
<dbReference type="InterPro" id="IPR008019">
    <property type="entry name" value="Apo-CII"/>
</dbReference>
<evidence type="ECO:0000256" key="6">
    <source>
        <dbReference type="ARBA" id="ARBA00022525"/>
    </source>
</evidence>
<dbReference type="STRING" id="1676925.ENSPKIP00000009179"/>
<dbReference type="KEGG" id="pki:111854819"/>
<evidence type="ECO:0000256" key="5">
    <source>
        <dbReference type="ARBA" id="ARBA00022513"/>
    </source>
</evidence>